<proteinExistence type="inferred from homology"/>
<keyword evidence="4 7" id="KW-0133">Cell shape</keyword>
<evidence type="ECO:0000256" key="1">
    <source>
        <dbReference type="ARBA" id="ARBA00004752"/>
    </source>
</evidence>
<dbReference type="PROSITE" id="PS52029">
    <property type="entry name" value="LD_TPASE"/>
    <property type="match status" value="1"/>
</dbReference>
<feature type="active site" description="Proton donor/acceptor" evidence="7">
    <location>
        <position position="188"/>
    </location>
</feature>
<feature type="active site" description="Nucleophile" evidence="7">
    <location>
        <position position="201"/>
    </location>
</feature>
<evidence type="ECO:0000256" key="4">
    <source>
        <dbReference type="ARBA" id="ARBA00022960"/>
    </source>
</evidence>
<keyword evidence="6 7" id="KW-0961">Cell wall biogenesis/degradation</keyword>
<name>A0ABZ0SFH8_9GAMM</name>
<sequence length="234" mass="26062">MGAAKVFQADIHADIYALIGQLSIKLRAFLSDTPEDAEAPGRFPDRAREDSSAANLYGIPADHGYSDEALQRYRAWIDQAIEHSENRPVIIVDKLARTLELWIDGEKEASFPVDLGRDPISDKFVEGDGATPEGVYRVTWARDRGQTRFYRAYLLDYPNQTDLDELRDLQAKNLAKSTATAGGHIEIHGDGGMGMDWTLGCIALSNEDMDKLFSYSLKAGTPVTIVRYGTRENY</sequence>
<evidence type="ECO:0000256" key="6">
    <source>
        <dbReference type="ARBA" id="ARBA00023316"/>
    </source>
</evidence>
<dbReference type="PANTHER" id="PTHR36699:SF1">
    <property type="entry name" value="L,D-TRANSPEPTIDASE YAFK-RELATED"/>
    <property type="match status" value="1"/>
</dbReference>
<dbReference type="PANTHER" id="PTHR36699">
    <property type="entry name" value="LD-TRANSPEPTIDASE"/>
    <property type="match status" value="1"/>
</dbReference>
<accession>A0ABZ0SFH8</accession>
<dbReference type="EMBL" id="CP121472">
    <property type="protein sequence ID" value="WPL18821.1"/>
    <property type="molecule type" value="Genomic_DNA"/>
</dbReference>
<evidence type="ECO:0000259" key="8">
    <source>
        <dbReference type="PROSITE" id="PS52029"/>
    </source>
</evidence>
<keyword evidence="3" id="KW-0808">Transferase</keyword>
<evidence type="ECO:0000256" key="3">
    <source>
        <dbReference type="ARBA" id="ARBA00022679"/>
    </source>
</evidence>
<gene>
    <name evidence="9" type="ORF">Thiowin_03912</name>
</gene>
<dbReference type="CDD" id="cd16913">
    <property type="entry name" value="YkuD_like"/>
    <property type="match status" value="1"/>
</dbReference>
<keyword evidence="10" id="KW-1185">Reference proteome</keyword>
<reference evidence="9 10" key="1">
    <citation type="journal article" date="2023" name="Microorganisms">
        <title>Thiorhodovibrio frisius and Trv. litoralis spp. nov., Two Novel Members from a Clade of Fastidious Purple Sulfur Bacteria That Exhibit Unique Red-Shifted Light-Harvesting Capabilities.</title>
        <authorList>
            <person name="Methner A."/>
            <person name="Kuzyk S.B."/>
            <person name="Petersen J."/>
            <person name="Bauer S."/>
            <person name="Brinkmann H."/>
            <person name="Sichau K."/>
            <person name="Wanner G."/>
            <person name="Wolf J."/>
            <person name="Neumann-Schaal M."/>
            <person name="Henke P."/>
            <person name="Tank M."/>
            <person name="Sproer C."/>
            <person name="Bunk B."/>
            <person name="Overmann J."/>
        </authorList>
    </citation>
    <scope>NUCLEOTIDE SEQUENCE [LARGE SCALE GENOMIC DNA]</scope>
    <source>
        <strain evidence="9 10">DSM 6702</strain>
    </source>
</reference>
<keyword evidence="5 7" id="KW-0573">Peptidoglycan synthesis</keyword>
<comment type="pathway">
    <text evidence="1 7">Cell wall biogenesis; peptidoglycan biosynthesis.</text>
</comment>
<evidence type="ECO:0000256" key="5">
    <source>
        <dbReference type="ARBA" id="ARBA00022984"/>
    </source>
</evidence>
<dbReference type="InterPro" id="IPR038063">
    <property type="entry name" value="Transpep_catalytic_dom"/>
</dbReference>
<feature type="domain" description="L,D-TPase catalytic" evidence="8">
    <location>
        <begin position="88"/>
        <end position="226"/>
    </location>
</feature>
<organism evidence="9 10">
    <name type="scientific">Thiorhodovibrio winogradskyi</name>
    <dbReference type="NCBI Taxonomy" id="77007"/>
    <lineage>
        <taxon>Bacteria</taxon>
        <taxon>Pseudomonadati</taxon>
        <taxon>Pseudomonadota</taxon>
        <taxon>Gammaproteobacteria</taxon>
        <taxon>Chromatiales</taxon>
        <taxon>Chromatiaceae</taxon>
        <taxon>Thiorhodovibrio</taxon>
    </lineage>
</organism>
<evidence type="ECO:0000313" key="9">
    <source>
        <dbReference type="EMBL" id="WPL18821.1"/>
    </source>
</evidence>
<dbReference type="Gene3D" id="2.40.440.10">
    <property type="entry name" value="L,D-transpeptidase catalytic domain-like"/>
    <property type="match status" value="1"/>
</dbReference>
<dbReference type="Pfam" id="PF03734">
    <property type="entry name" value="YkuD"/>
    <property type="match status" value="1"/>
</dbReference>
<protein>
    <submittedName>
        <fullName evidence="9">L,D-transpeptidase catalytic domain</fullName>
    </submittedName>
</protein>
<comment type="similarity">
    <text evidence="2">Belongs to the YkuD family.</text>
</comment>
<evidence type="ECO:0000256" key="7">
    <source>
        <dbReference type="PROSITE-ProRule" id="PRU01373"/>
    </source>
</evidence>
<dbReference type="InterPro" id="IPR005490">
    <property type="entry name" value="LD_TPept_cat_dom"/>
</dbReference>
<evidence type="ECO:0000313" key="10">
    <source>
        <dbReference type="Proteomes" id="UP001432180"/>
    </source>
</evidence>
<dbReference type="SUPFAM" id="SSF141523">
    <property type="entry name" value="L,D-transpeptidase catalytic domain-like"/>
    <property type="match status" value="1"/>
</dbReference>
<evidence type="ECO:0000256" key="2">
    <source>
        <dbReference type="ARBA" id="ARBA00005992"/>
    </source>
</evidence>
<dbReference type="Proteomes" id="UP001432180">
    <property type="component" value="Chromosome"/>
</dbReference>